<evidence type="ECO:0000313" key="2">
    <source>
        <dbReference type="Proteomes" id="UP000250275"/>
    </source>
</evidence>
<keyword evidence="2" id="KW-1185">Reference proteome</keyword>
<dbReference type="EMBL" id="KQ759817">
    <property type="protein sequence ID" value="OAD62786.1"/>
    <property type="molecule type" value="Genomic_DNA"/>
</dbReference>
<dbReference type="AlphaFoldDB" id="A0A310SXH7"/>
<proteinExistence type="predicted"/>
<evidence type="ECO:0000313" key="1">
    <source>
        <dbReference type="EMBL" id="OAD62786.1"/>
    </source>
</evidence>
<protein>
    <submittedName>
        <fullName evidence="1">Uncharacterized protein</fullName>
    </submittedName>
</protein>
<gene>
    <name evidence="1" type="ORF">WN48_07243</name>
</gene>
<dbReference type="Pfam" id="PF16029">
    <property type="entry name" value="DUF4787"/>
    <property type="match status" value="1"/>
</dbReference>
<dbReference type="InterPro" id="IPR031985">
    <property type="entry name" value="DUF4787"/>
</dbReference>
<dbReference type="Proteomes" id="UP000250275">
    <property type="component" value="Unassembled WGS sequence"/>
</dbReference>
<sequence>MEEACLQFRSLNIITMSPPTRLRVLLALRDFIVLHPVIFTRDAIHRRGLNGLLFLYPRCDGATRRDDSKGKGYAAFRPGPAKWTLTQLKSACRRYPRCDGATRRDDSKGKGYMLLVLGLLVDSQLKWACRSAAIEGTTTQEREGDLCSFICPGPNVDSYHLKSACRSRLLNMAPEVAFAIGLILVVGQLKEEPSTIAKTFTFPEYPYKETTKNELLFRQFEQACEDSGACKMLPPERSDIAKTRCIRECVSPSCYKEIYLFDQVILFLPIEISH</sequence>
<dbReference type="OrthoDB" id="1915375at2759"/>
<organism evidence="1 2">
    <name type="scientific">Eufriesea mexicana</name>
    <dbReference type="NCBI Taxonomy" id="516756"/>
    <lineage>
        <taxon>Eukaryota</taxon>
        <taxon>Metazoa</taxon>
        <taxon>Ecdysozoa</taxon>
        <taxon>Arthropoda</taxon>
        <taxon>Hexapoda</taxon>
        <taxon>Insecta</taxon>
        <taxon>Pterygota</taxon>
        <taxon>Neoptera</taxon>
        <taxon>Endopterygota</taxon>
        <taxon>Hymenoptera</taxon>
        <taxon>Apocrita</taxon>
        <taxon>Aculeata</taxon>
        <taxon>Apoidea</taxon>
        <taxon>Anthophila</taxon>
        <taxon>Apidae</taxon>
        <taxon>Eufriesea</taxon>
    </lineage>
</organism>
<accession>A0A310SXH7</accession>
<name>A0A310SXH7_9HYME</name>
<reference evidence="1 2" key="1">
    <citation type="submission" date="2015-07" db="EMBL/GenBank/DDBJ databases">
        <title>The genome of Eufriesea mexicana.</title>
        <authorList>
            <person name="Pan H."/>
            <person name="Kapheim K."/>
        </authorList>
    </citation>
    <scope>NUCLEOTIDE SEQUENCE [LARGE SCALE GENOMIC DNA]</scope>
    <source>
        <strain evidence="1">0111107269</strain>
        <tissue evidence="1">Whole body</tissue>
    </source>
</reference>